<sequence length="129" mass="14919">MDFNESRLLAYRDEMEKKFTARAFIQGRIVEVMEDRQKHVHFEVDLDEDLSTNEDRIEVIYNTKFGPLPEFRAGDVLVACGDFVVDPYSPFKAVVHWLHMSPNLKSHEHGYLSINGIVTGLINPKPEKK</sequence>
<dbReference type="AlphaFoldDB" id="A0A150WD78"/>
<evidence type="ECO:0000313" key="1">
    <source>
        <dbReference type="EMBL" id="KYG60936.1"/>
    </source>
</evidence>
<protein>
    <submittedName>
        <fullName evidence="1">Uncharacterized protein</fullName>
    </submittedName>
</protein>
<evidence type="ECO:0000313" key="2">
    <source>
        <dbReference type="Proteomes" id="UP000075391"/>
    </source>
</evidence>
<accession>A0A150WD78</accession>
<gene>
    <name evidence="1" type="ORF">AZI85_10435</name>
</gene>
<dbReference type="OrthoDB" id="5293827at2"/>
<dbReference type="EMBL" id="LUKF01000018">
    <property type="protein sequence ID" value="KYG60936.1"/>
    <property type="molecule type" value="Genomic_DNA"/>
</dbReference>
<reference evidence="1 2" key="1">
    <citation type="submission" date="2016-03" db="EMBL/GenBank/DDBJ databases">
        <authorList>
            <person name="Ploux O."/>
        </authorList>
    </citation>
    <scope>NUCLEOTIDE SEQUENCE [LARGE SCALE GENOMIC DNA]</scope>
    <source>
        <strain evidence="1 2">BER2</strain>
    </source>
</reference>
<name>A0A150WD78_BDEBC</name>
<organism evidence="1 2">
    <name type="scientific">Bdellovibrio bacteriovorus</name>
    <dbReference type="NCBI Taxonomy" id="959"/>
    <lineage>
        <taxon>Bacteria</taxon>
        <taxon>Pseudomonadati</taxon>
        <taxon>Bdellovibrionota</taxon>
        <taxon>Bdellovibrionia</taxon>
        <taxon>Bdellovibrionales</taxon>
        <taxon>Pseudobdellovibrionaceae</taxon>
        <taxon>Bdellovibrio</taxon>
    </lineage>
</organism>
<proteinExistence type="predicted"/>
<comment type="caution">
    <text evidence="1">The sequence shown here is derived from an EMBL/GenBank/DDBJ whole genome shotgun (WGS) entry which is preliminary data.</text>
</comment>
<dbReference type="Proteomes" id="UP000075391">
    <property type="component" value="Unassembled WGS sequence"/>
</dbReference>